<keyword evidence="2" id="KW-0804">Transcription</keyword>
<gene>
    <name evidence="4" type="ORF">LUCI_4473</name>
</gene>
<dbReference type="Pfam" id="PF08220">
    <property type="entry name" value="HTH_DeoR"/>
    <property type="match status" value="1"/>
</dbReference>
<dbReference type="SUPFAM" id="SSF46785">
    <property type="entry name" value="Winged helix' DNA-binding domain"/>
    <property type="match status" value="1"/>
</dbReference>
<dbReference type="InterPro" id="IPR050313">
    <property type="entry name" value="Carb_Metab_HTH_regulators"/>
</dbReference>
<dbReference type="Proteomes" id="UP000277811">
    <property type="component" value="Unassembled WGS sequence"/>
</dbReference>
<dbReference type="InterPro" id="IPR001034">
    <property type="entry name" value="DeoR_HTH"/>
</dbReference>
<protein>
    <submittedName>
        <fullName evidence="4">Lacr bacterial regulatory protein hth signature</fullName>
    </submittedName>
</protein>
<dbReference type="RefSeq" id="WP_122630008.1">
    <property type="nucleotide sequence ID" value="NZ_UPPP01000108.1"/>
</dbReference>
<dbReference type="Gene3D" id="1.10.10.10">
    <property type="entry name" value="Winged helix-like DNA-binding domain superfamily/Winged helix DNA-binding domain"/>
    <property type="match status" value="1"/>
</dbReference>
<evidence type="ECO:0000259" key="3">
    <source>
        <dbReference type="PROSITE" id="PS51000"/>
    </source>
</evidence>
<dbReference type="SMART" id="SM00420">
    <property type="entry name" value="HTH_DEOR"/>
    <property type="match status" value="1"/>
</dbReference>
<dbReference type="PANTHER" id="PTHR30363:SF44">
    <property type="entry name" value="AGA OPERON TRANSCRIPTIONAL REPRESSOR-RELATED"/>
    <property type="match status" value="1"/>
</dbReference>
<sequence length="264" mass="29598">MLPVERHKRILEILSQKKRATTEELAKELKVSVVTIRSDFNKLEAEHYISKVHGGAVLASCNEILLQSQVDSTYNFHRRESLNSMQKNAICKEALQLIKDNQCILLDASSTCLTLARNLNSMHFRQLMVVTNGIYTMLTLKETPNITVVLIGGIVTKQSGSIEGLLGCELLNHIHADLAFVSAHGFTLNEGLTDFNLYEAELKKKMMEHAKKRIALLDYSKLENVSAASFCHTKDLDIVLTDQNAAPDIIDKYRKNGLNVKICD</sequence>
<dbReference type="SUPFAM" id="SSF100950">
    <property type="entry name" value="NagB/RpiA/CoA transferase-like"/>
    <property type="match status" value="1"/>
</dbReference>
<dbReference type="Gene3D" id="3.40.50.1360">
    <property type="match status" value="1"/>
</dbReference>
<dbReference type="InterPro" id="IPR037171">
    <property type="entry name" value="NagB/RpiA_transferase-like"/>
</dbReference>
<organism evidence="4 5">
    <name type="scientific">Lucifera butyrica</name>
    <dbReference type="NCBI Taxonomy" id="1351585"/>
    <lineage>
        <taxon>Bacteria</taxon>
        <taxon>Bacillati</taxon>
        <taxon>Bacillota</taxon>
        <taxon>Negativicutes</taxon>
        <taxon>Veillonellales</taxon>
        <taxon>Veillonellaceae</taxon>
        <taxon>Lucifera</taxon>
    </lineage>
</organism>
<dbReference type="PANTHER" id="PTHR30363">
    <property type="entry name" value="HTH-TYPE TRANSCRIPTIONAL REGULATOR SRLR-RELATED"/>
    <property type="match status" value="1"/>
</dbReference>
<dbReference type="PROSITE" id="PS51000">
    <property type="entry name" value="HTH_DEOR_2"/>
    <property type="match status" value="1"/>
</dbReference>
<evidence type="ECO:0000313" key="5">
    <source>
        <dbReference type="Proteomes" id="UP000277811"/>
    </source>
</evidence>
<evidence type="ECO:0000313" key="4">
    <source>
        <dbReference type="EMBL" id="VBB09187.1"/>
    </source>
</evidence>
<name>A0A498RE30_9FIRM</name>
<dbReference type="Pfam" id="PF00455">
    <property type="entry name" value="DeoRC"/>
    <property type="match status" value="1"/>
</dbReference>
<dbReference type="InterPro" id="IPR014036">
    <property type="entry name" value="DeoR-like_C"/>
</dbReference>
<proteinExistence type="predicted"/>
<dbReference type="SMART" id="SM01134">
    <property type="entry name" value="DeoRC"/>
    <property type="match status" value="1"/>
</dbReference>
<dbReference type="InterPro" id="IPR036388">
    <property type="entry name" value="WH-like_DNA-bd_sf"/>
</dbReference>
<evidence type="ECO:0000256" key="2">
    <source>
        <dbReference type="ARBA" id="ARBA00023163"/>
    </source>
</evidence>
<dbReference type="EMBL" id="UPPP01000108">
    <property type="protein sequence ID" value="VBB09187.1"/>
    <property type="molecule type" value="Genomic_DNA"/>
</dbReference>
<accession>A0A498RE30</accession>
<feature type="domain" description="HTH deoR-type" evidence="3">
    <location>
        <begin position="3"/>
        <end position="58"/>
    </location>
</feature>
<dbReference type="GO" id="GO:0003700">
    <property type="term" value="F:DNA-binding transcription factor activity"/>
    <property type="evidence" value="ECO:0007669"/>
    <property type="project" value="InterPro"/>
</dbReference>
<dbReference type="OrthoDB" id="9797223at2"/>
<dbReference type="AlphaFoldDB" id="A0A498RE30"/>
<keyword evidence="5" id="KW-1185">Reference proteome</keyword>
<evidence type="ECO:0000256" key="1">
    <source>
        <dbReference type="ARBA" id="ARBA00023015"/>
    </source>
</evidence>
<reference evidence="4 5" key="1">
    <citation type="submission" date="2018-06" db="EMBL/GenBank/DDBJ databases">
        <authorList>
            <person name="Strepis N."/>
        </authorList>
    </citation>
    <scope>NUCLEOTIDE SEQUENCE [LARGE SCALE GENOMIC DNA]</scope>
    <source>
        <strain evidence="4">LUCI</strain>
    </source>
</reference>
<dbReference type="InterPro" id="IPR036390">
    <property type="entry name" value="WH_DNA-bd_sf"/>
</dbReference>
<keyword evidence="1" id="KW-0805">Transcription regulation</keyword>
<dbReference type="PRINTS" id="PR00037">
    <property type="entry name" value="HTHLACR"/>
</dbReference>